<evidence type="ECO:0000313" key="10">
    <source>
        <dbReference type="Proteomes" id="UP000004994"/>
    </source>
</evidence>
<dbReference type="Gene3D" id="3.30.70.330">
    <property type="match status" value="1"/>
</dbReference>
<dbReference type="InterPro" id="IPR012677">
    <property type="entry name" value="Nucleotide-bd_a/b_plait_sf"/>
</dbReference>
<sequence length="163" mass="18495">MYIIFSHFGTVTYAEIIRYHKTRDSHCYAFIEFEDKESCDQAYFMMDNTKIYDRRIRVDFSLSVAKLWPNIDIETTKAVSISIMVLLMLLNSKKKKISNMAEMEIETSLISSIPNAGNREASAMAAAVRAVGGYFVLDDSFARERVSSIASRICAAQLSHRAL</sequence>
<evidence type="ECO:0000256" key="3">
    <source>
        <dbReference type="ARBA" id="ARBA00013194"/>
    </source>
</evidence>
<dbReference type="PROSITE" id="PS50102">
    <property type="entry name" value="RRM"/>
    <property type="match status" value="1"/>
</dbReference>
<reference evidence="9" key="1">
    <citation type="journal article" date="2012" name="Nature">
        <title>The tomato genome sequence provides insights into fleshy fruit evolution.</title>
        <authorList>
            <consortium name="Tomato Genome Consortium"/>
        </authorList>
    </citation>
    <scope>NUCLEOTIDE SEQUENCE [LARGE SCALE GENOMIC DNA]</scope>
    <source>
        <strain evidence="9">cv. Heinz 1706</strain>
    </source>
</reference>
<keyword evidence="10" id="KW-1185">Reference proteome</keyword>
<dbReference type="Proteomes" id="UP000004994">
    <property type="component" value="Chromosome 12"/>
</dbReference>
<dbReference type="GO" id="GO:0005634">
    <property type="term" value="C:nucleus"/>
    <property type="evidence" value="ECO:0000318"/>
    <property type="project" value="GO_Central"/>
</dbReference>
<dbReference type="InterPro" id="IPR035542">
    <property type="entry name" value="CRIP"/>
</dbReference>
<evidence type="ECO:0000256" key="2">
    <source>
        <dbReference type="ARBA" id="ARBA00004123"/>
    </source>
</evidence>
<dbReference type="EC" id="5.2.1.8" evidence="3"/>
<keyword evidence="5" id="KW-0413">Isomerase</keyword>
<keyword evidence="7" id="KW-0694">RNA-binding</keyword>
<dbReference type="PANTHER" id="PTHR45843:SF1">
    <property type="entry name" value="PEPTIDYL-PROLYL CIS-TRANS ISOMERASE-LIKE 4"/>
    <property type="match status" value="1"/>
</dbReference>
<evidence type="ECO:0000256" key="1">
    <source>
        <dbReference type="ARBA" id="ARBA00000971"/>
    </source>
</evidence>
<evidence type="ECO:0000313" key="9">
    <source>
        <dbReference type="EnsemblPlants" id="Solyc12g038020.2.1"/>
    </source>
</evidence>
<organism evidence="9">
    <name type="scientific">Solanum lycopersicum</name>
    <name type="common">Tomato</name>
    <name type="synonym">Lycopersicon esculentum</name>
    <dbReference type="NCBI Taxonomy" id="4081"/>
    <lineage>
        <taxon>Eukaryota</taxon>
        <taxon>Viridiplantae</taxon>
        <taxon>Streptophyta</taxon>
        <taxon>Embryophyta</taxon>
        <taxon>Tracheophyta</taxon>
        <taxon>Spermatophyta</taxon>
        <taxon>Magnoliopsida</taxon>
        <taxon>eudicotyledons</taxon>
        <taxon>Gunneridae</taxon>
        <taxon>Pentapetalae</taxon>
        <taxon>asterids</taxon>
        <taxon>lamiids</taxon>
        <taxon>Solanales</taxon>
        <taxon>Solanaceae</taxon>
        <taxon>Solanoideae</taxon>
        <taxon>Solaneae</taxon>
        <taxon>Solanum</taxon>
        <taxon>Solanum subgen. Lycopersicon</taxon>
    </lineage>
</organism>
<dbReference type="InterPro" id="IPR035979">
    <property type="entry name" value="RBD_domain_sf"/>
</dbReference>
<dbReference type="SUPFAM" id="SSF54928">
    <property type="entry name" value="RNA-binding domain, RBD"/>
    <property type="match status" value="1"/>
</dbReference>
<dbReference type="GO" id="GO:0003755">
    <property type="term" value="F:peptidyl-prolyl cis-trans isomerase activity"/>
    <property type="evidence" value="ECO:0007669"/>
    <property type="project" value="UniProtKB-KW"/>
</dbReference>
<evidence type="ECO:0000256" key="6">
    <source>
        <dbReference type="ARBA" id="ARBA00023242"/>
    </source>
</evidence>
<dbReference type="GO" id="GO:0003723">
    <property type="term" value="F:RNA binding"/>
    <property type="evidence" value="ECO:0007669"/>
    <property type="project" value="UniProtKB-UniRule"/>
</dbReference>
<protein>
    <recommendedName>
        <fullName evidence="3">peptidylprolyl isomerase</fullName>
        <ecNumber evidence="3">5.2.1.8</ecNumber>
    </recommendedName>
</protein>
<dbReference type="STRING" id="4081.A0A3Q7JV89"/>
<dbReference type="EnsemblPlants" id="Solyc12g038020.2.1">
    <property type="protein sequence ID" value="Solyc12g038020.2.1"/>
    <property type="gene ID" value="Solyc12g038020.2"/>
</dbReference>
<comment type="subcellular location">
    <subcellularLocation>
        <location evidence="2">Nucleus</location>
    </subcellularLocation>
</comment>
<keyword evidence="6" id="KW-0539">Nucleus</keyword>
<dbReference type="InParanoid" id="A0A3Q7JV89"/>
<keyword evidence="4" id="KW-0697">Rotamase</keyword>
<name>A0A3Q7JV89_SOLLC</name>
<evidence type="ECO:0000256" key="5">
    <source>
        <dbReference type="ARBA" id="ARBA00023235"/>
    </source>
</evidence>
<dbReference type="Gramene" id="Solyc12g038020.2.1">
    <property type="protein sequence ID" value="Solyc12g038020.2.1"/>
    <property type="gene ID" value="Solyc12g038020.2"/>
</dbReference>
<dbReference type="InterPro" id="IPR000504">
    <property type="entry name" value="RRM_dom"/>
</dbReference>
<feature type="domain" description="RRM" evidence="8">
    <location>
        <begin position="1"/>
        <end position="63"/>
    </location>
</feature>
<proteinExistence type="predicted"/>
<dbReference type="PANTHER" id="PTHR45843">
    <property type="entry name" value="PEPTIDYL-PROLYL CIS-TRANS ISOMERASE-LIKE 4"/>
    <property type="match status" value="1"/>
</dbReference>
<evidence type="ECO:0000256" key="7">
    <source>
        <dbReference type="PROSITE-ProRule" id="PRU00176"/>
    </source>
</evidence>
<dbReference type="AlphaFoldDB" id="A0A3Q7JV89"/>
<accession>A0A3Q7JV89</accession>
<evidence type="ECO:0000256" key="4">
    <source>
        <dbReference type="ARBA" id="ARBA00023110"/>
    </source>
</evidence>
<evidence type="ECO:0000259" key="8">
    <source>
        <dbReference type="PROSITE" id="PS50102"/>
    </source>
</evidence>
<reference evidence="9" key="2">
    <citation type="submission" date="2019-01" db="UniProtKB">
        <authorList>
            <consortium name="EnsemblPlants"/>
        </authorList>
    </citation>
    <scope>IDENTIFICATION</scope>
    <source>
        <strain evidence="9">cv. Heinz 1706</strain>
    </source>
</reference>
<dbReference type="Pfam" id="PF00076">
    <property type="entry name" value="RRM_1"/>
    <property type="match status" value="1"/>
</dbReference>
<comment type="catalytic activity">
    <reaction evidence="1">
        <text>[protein]-peptidylproline (omega=180) = [protein]-peptidylproline (omega=0)</text>
        <dbReference type="Rhea" id="RHEA:16237"/>
        <dbReference type="Rhea" id="RHEA-COMP:10747"/>
        <dbReference type="Rhea" id="RHEA-COMP:10748"/>
        <dbReference type="ChEBI" id="CHEBI:83833"/>
        <dbReference type="ChEBI" id="CHEBI:83834"/>
        <dbReference type="EC" id="5.2.1.8"/>
    </reaction>
</comment>